<evidence type="ECO:0000313" key="2">
    <source>
        <dbReference type="Proteomes" id="UP000664859"/>
    </source>
</evidence>
<dbReference type="InterPro" id="IPR052050">
    <property type="entry name" value="SecEffector_AnkRepeat"/>
</dbReference>
<dbReference type="EMBL" id="JAFCMP010000146">
    <property type="protein sequence ID" value="KAG5184956.1"/>
    <property type="molecule type" value="Genomic_DNA"/>
</dbReference>
<protein>
    <recommendedName>
        <fullName evidence="3">Ankyrin repeat-containing domain</fullName>
    </recommendedName>
</protein>
<dbReference type="PANTHER" id="PTHR46586:SF3">
    <property type="entry name" value="ANKYRIN REPEAT-CONTAINING PROTEIN"/>
    <property type="match status" value="1"/>
</dbReference>
<dbReference type="AlphaFoldDB" id="A0A835Z0E3"/>
<dbReference type="SUPFAM" id="SSF140860">
    <property type="entry name" value="Pseudo ankyrin repeat-like"/>
    <property type="match status" value="1"/>
</dbReference>
<proteinExistence type="predicted"/>
<feature type="non-terminal residue" evidence="1">
    <location>
        <position position="1"/>
    </location>
</feature>
<dbReference type="InterPro" id="IPR036770">
    <property type="entry name" value="Ankyrin_rpt-contain_sf"/>
</dbReference>
<keyword evidence="2" id="KW-1185">Reference proteome</keyword>
<dbReference type="Gene3D" id="1.25.40.20">
    <property type="entry name" value="Ankyrin repeat-containing domain"/>
    <property type="match status" value="1"/>
</dbReference>
<comment type="caution">
    <text evidence="1">The sequence shown here is derived from an EMBL/GenBank/DDBJ whole genome shotgun (WGS) entry which is preliminary data.</text>
</comment>
<feature type="non-terminal residue" evidence="1">
    <location>
        <position position="128"/>
    </location>
</feature>
<dbReference type="PANTHER" id="PTHR46586">
    <property type="entry name" value="ANKYRIN REPEAT-CONTAINING PROTEIN"/>
    <property type="match status" value="1"/>
</dbReference>
<dbReference type="OrthoDB" id="75611at2759"/>
<gene>
    <name evidence="1" type="ORF">JKP88DRAFT_129752</name>
</gene>
<reference evidence="1" key="1">
    <citation type="submission" date="2021-02" db="EMBL/GenBank/DDBJ databases">
        <title>First Annotated Genome of the Yellow-green Alga Tribonema minus.</title>
        <authorList>
            <person name="Mahan K.M."/>
        </authorList>
    </citation>
    <scope>NUCLEOTIDE SEQUENCE</scope>
    <source>
        <strain evidence="1">UTEX B ZZ1240</strain>
    </source>
</reference>
<organism evidence="1 2">
    <name type="scientific">Tribonema minus</name>
    <dbReference type="NCBI Taxonomy" id="303371"/>
    <lineage>
        <taxon>Eukaryota</taxon>
        <taxon>Sar</taxon>
        <taxon>Stramenopiles</taxon>
        <taxon>Ochrophyta</taxon>
        <taxon>PX clade</taxon>
        <taxon>Xanthophyceae</taxon>
        <taxon>Tribonematales</taxon>
        <taxon>Tribonemataceae</taxon>
        <taxon>Tribonema</taxon>
    </lineage>
</organism>
<evidence type="ECO:0008006" key="3">
    <source>
        <dbReference type="Google" id="ProtNLM"/>
    </source>
</evidence>
<sequence length="128" mass="14515">GHLDVLQWLKEEDLLTEKDLIVACRDAAEGGYLDVLKFLNEEGFVWEEDIAWHAARSGNLELLKWVLAQGRELHKGCTWLSSFTQYAVMSGHLAMMQWVVEEGCDLHEDAGLWSLKSGRVDVAQWVTA</sequence>
<name>A0A835Z0E3_9STRA</name>
<evidence type="ECO:0000313" key="1">
    <source>
        <dbReference type="EMBL" id="KAG5184956.1"/>
    </source>
</evidence>
<accession>A0A835Z0E3</accession>
<dbReference type="Proteomes" id="UP000664859">
    <property type="component" value="Unassembled WGS sequence"/>
</dbReference>